<dbReference type="InterPro" id="IPR050563">
    <property type="entry name" value="4-hydroxybenzoyl-CoA_TE"/>
</dbReference>
<dbReference type="Proteomes" id="UP000663874">
    <property type="component" value="Unassembled WGS sequence"/>
</dbReference>
<dbReference type="PANTHER" id="PTHR31793">
    <property type="entry name" value="4-HYDROXYBENZOYL-COA THIOESTERASE FAMILY MEMBER"/>
    <property type="match status" value="1"/>
</dbReference>
<protein>
    <recommendedName>
        <fullName evidence="6">Thioesterase domain-containing protein</fullName>
    </recommendedName>
</protein>
<dbReference type="Pfam" id="PF13279">
    <property type="entry name" value="4HBT_2"/>
    <property type="match status" value="1"/>
</dbReference>
<comment type="similarity">
    <text evidence="1">Belongs to the 4-hydroxybenzoyl-CoA thioesterase family.</text>
</comment>
<comment type="caution">
    <text evidence="3">The sequence shown here is derived from an EMBL/GenBank/DDBJ whole genome shotgun (WGS) entry which is preliminary data.</text>
</comment>
<dbReference type="CDD" id="cd00586">
    <property type="entry name" value="4HBT"/>
    <property type="match status" value="1"/>
</dbReference>
<dbReference type="GO" id="GO:0047617">
    <property type="term" value="F:fatty acyl-CoA hydrolase activity"/>
    <property type="evidence" value="ECO:0007669"/>
    <property type="project" value="TreeGrafter"/>
</dbReference>
<evidence type="ECO:0008006" key="6">
    <source>
        <dbReference type="Google" id="ProtNLM"/>
    </source>
</evidence>
<dbReference type="InterPro" id="IPR029069">
    <property type="entry name" value="HotDog_dom_sf"/>
</dbReference>
<evidence type="ECO:0000313" key="5">
    <source>
        <dbReference type="Proteomes" id="UP000663823"/>
    </source>
</evidence>
<evidence type="ECO:0000256" key="2">
    <source>
        <dbReference type="ARBA" id="ARBA00022801"/>
    </source>
</evidence>
<organism evidence="3 5">
    <name type="scientific">Rotaria sordida</name>
    <dbReference type="NCBI Taxonomy" id="392033"/>
    <lineage>
        <taxon>Eukaryota</taxon>
        <taxon>Metazoa</taxon>
        <taxon>Spiralia</taxon>
        <taxon>Gnathifera</taxon>
        <taxon>Rotifera</taxon>
        <taxon>Eurotatoria</taxon>
        <taxon>Bdelloidea</taxon>
        <taxon>Philodinida</taxon>
        <taxon>Philodinidae</taxon>
        <taxon>Rotaria</taxon>
    </lineage>
</organism>
<sequence>MLVSRIIRPYYKLFKREKSISSKSDFRNRSLYKYFVDIQTRWRDNDIYGHVNNVVYGEWIDSIVNKYLIEKCSLEPLKSPLIGFVVSSHCEYYSPISYPSKISAGLFVKRIGKSSVDYSVGIFEDNQVEKASAVGGFIHVFVDRINRRPQTINDEMKKQLLSISNIID</sequence>
<dbReference type="Proteomes" id="UP000663823">
    <property type="component" value="Unassembled WGS sequence"/>
</dbReference>
<gene>
    <name evidence="4" type="ORF">FNK824_LOCUS20027</name>
    <name evidence="3" type="ORF">OTI717_LOCUS12874</name>
</gene>
<dbReference type="EMBL" id="CAJOBE010003603">
    <property type="protein sequence ID" value="CAF3890455.1"/>
    <property type="molecule type" value="Genomic_DNA"/>
</dbReference>
<dbReference type="AlphaFoldDB" id="A0A818UVY4"/>
<reference evidence="3" key="1">
    <citation type="submission" date="2021-02" db="EMBL/GenBank/DDBJ databases">
        <authorList>
            <person name="Nowell W R."/>
        </authorList>
    </citation>
    <scope>NUCLEOTIDE SEQUENCE</scope>
</reference>
<evidence type="ECO:0000313" key="4">
    <source>
        <dbReference type="EMBL" id="CAF3890455.1"/>
    </source>
</evidence>
<dbReference type="SUPFAM" id="SSF54637">
    <property type="entry name" value="Thioesterase/thiol ester dehydrase-isomerase"/>
    <property type="match status" value="1"/>
</dbReference>
<dbReference type="Gene3D" id="3.10.129.10">
    <property type="entry name" value="Hotdog Thioesterase"/>
    <property type="match status" value="1"/>
</dbReference>
<dbReference type="PANTHER" id="PTHR31793:SF27">
    <property type="entry name" value="NOVEL THIOESTERASE SUPERFAMILY DOMAIN AND SAPOSIN A-TYPE DOMAIN CONTAINING PROTEIN (0610012H03RIK)"/>
    <property type="match status" value="1"/>
</dbReference>
<evidence type="ECO:0000313" key="3">
    <source>
        <dbReference type="EMBL" id="CAF3706223.1"/>
    </source>
</evidence>
<evidence type="ECO:0000256" key="1">
    <source>
        <dbReference type="ARBA" id="ARBA00005953"/>
    </source>
</evidence>
<dbReference type="EMBL" id="CAJOAX010001325">
    <property type="protein sequence ID" value="CAF3706223.1"/>
    <property type="molecule type" value="Genomic_DNA"/>
</dbReference>
<proteinExistence type="inferred from homology"/>
<accession>A0A818UVY4</accession>
<name>A0A818UVY4_9BILA</name>
<keyword evidence="2" id="KW-0378">Hydrolase</keyword>